<keyword evidence="2" id="KW-0472">Membrane</keyword>
<gene>
    <name evidence="3" type="ORF">BST47_00385</name>
</gene>
<dbReference type="InterPro" id="IPR046291">
    <property type="entry name" value="DUF6328"/>
</dbReference>
<keyword evidence="4" id="KW-1185">Reference proteome</keyword>
<accession>A0A1X0K1V8</accession>
<feature type="transmembrane region" description="Helical" evidence="2">
    <location>
        <begin position="67"/>
        <end position="88"/>
    </location>
</feature>
<feature type="transmembrane region" description="Helical" evidence="2">
    <location>
        <begin position="138"/>
        <end position="156"/>
    </location>
</feature>
<dbReference type="AlphaFoldDB" id="A0A1X0K1V8"/>
<dbReference type="Proteomes" id="UP000192411">
    <property type="component" value="Unassembled WGS sequence"/>
</dbReference>
<evidence type="ECO:0000313" key="4">
    <source>
        <dbReference type="Proteomes" id="UP000192411"/>
    </source>
</evidence>
<feature type="region of interest" description="Disordered" evidence="1">
    <location>
        <begin position="1"/>
        <end position="20"/>
    </location>
</feature>
<name>A0A1X0K1V8_9MYCO</name>
<protein>
    <submittedName>
        <fullName evidence="3">Sodium:proton antiporter</fullName>
    </submittedName>
</protein>
<reference evidence="3 4" key="1">
    <citation type="submission" date="2017-02" db="EMBL/GenBank/DDBJ databases">
        <title>The new phylogeny of genus Mycobacterium.</title>
        <authorList>
            <person name="Tortoli E."/>
            <person name="Trovato A."/>
            <person name="Cirillo D.M."/>
        </authorList>
    </citation>
    <scope>NUCLEOTIDE SEQUENCE [LARGE SCALE GENOMIC DNA]</scope>
    <source>
        <strain evidence="3 4">DSM 44338</strain>
    </source>
</reference>
<dbReference type="RefSeq" id="WP_083123231.1">
    <property type="nucleotide sequence ID" value="NZ_MVIM01000001.1"/>
</dbReference>
<dbReference type="EMBL" id="MVIM01000001">
    <property type="protein sequence ID" value="ORB68427.1"/>
    <property type="molecule type" value="Genomic_DNA"/>
</dbReference>
<feature type="transmembrane region" description="Helical" evidence="2">
    <location>
        <begin position="109"/>
        <end position="132"/>
    </location>
</feature>
<sequence length="168" mass="18710">MAGEHPEVDGRGDRDRDETEAERLDRNWSSLLQELRVAQTGVQLLTGFLLILPFQPRFADLDVVMRIVYLVTVGCSLGATVLLVAPVSMHRVLFRRRRLETLVAVSHRYAEVGIMLLGMALSGVAVVIFDSVVGRTGAWIAGGCTLVALITFWYALPLRDRDLRDPTY</sequence>
<proteinExistence type="predicted"/>
<organism evidence="3 4">
    <name type="scientific">Mycolicibacterium tusciae</name>
    <dbReference type="NCBI Taxonomy" id="75922"/>
    <lineage>
        <taxon>Bacteria</taxon>
        <taxon>Bacillati</taxon>
        <taxon>Actinomycetota</taxon>
        <taxon>Actinomycetes</taxon>
        <taxon>Mycobacteriales</taxon>
        <taxon>Mycobacteriaceae</taxon>
        <taxon>Mycolicibacterium</taxon>
    </lineage>
</organism>
<dbReference type="OrthoDB" id="3625784at2"/>
<evidence type="ECO:0000313" key="3">
    <source>
        <dbReference type="EMBL" id="ORB68427.1"/>
    </source>
</evidence>
<keyword evidence="2" id="KW-1133">Transmembrane helix</keyword>
<evidence type="ECO:0000256" key="1">
    <source>
        <dbReference type="SAM" id="MobiDB-lite"/>
    </source>
</evidence>
<dbReference type="STRING" id="75922.BST47_00385"/>
<evidence type="ECO:0000256" key="2">
    <source>
        <dbReference type="SAM" id="Phobius"/>
    </source>
</evidence>
<comment type="caution">
    <text evidence="3">The sequence shown here is derived from an EMBL/GenBank/DDBJ whole genome shotgun (WGS) entry which is preliminary data.</text>
</comment>
<dbReference type="Pfam" id="PF19853">
    <property type="entry name" value="DUF6328"/>
    <property type="match status" value="1"/>
</dbReference>
<keyword evidence="2" id="KW-0812">Transmembrane</keyword>